<dbReference type="InterPro" id="IPR007627">
    <property type="entry name" value="RNA_pol_sigma70_r2"/>
</dbReference>
<dbReference type="Gene3D" id="1.10.1740.10">
    <property type="match status" value="1"/>
</dbReference>
<dbReference type="InterPro" id="IPR013324">
    <property type="entry name" value="RNA_pol_sigma_r3/r4-like"/>
</dbReference>
<proteinExistence type="inferred from homology"/>
<name>A0A3G9GD24_9CAUL</name>
<evidence type="ECO:0000313" key="8">
    <source>
        <dbReference type="EMBL" id="BBF82598.1"/>
    </source>
</evidence>
<evidence type="ECO:0000256" key="1">
    <source>
        <dbReference type="ARBA" id="ARBA00010641"/>
    </source>
</evidence>
<evidence type="ECO:0000256" key="4">
    <source>
        <dbReference type="ARBA" id="ARBA00023125"/>
    </source>
</evidence>
<reference evidence="9" key="2">
    <citation type="journal article" date="2017" name="Plant Physiol. Biochem.">
        <title>Differential oxidative and antioxidative response of duckweed Lemna minor toward plant growth promoting/inhibiting bacteria.</title>
        <authorList>
            <person name="Ishizawa H."/>
            <person name="Kuroda M."/>
            <person name="Morikawa M."/>
            <person name="Ike M."/>
        </authorList>
    </citation>
    <scope>NUCLEOTIDE SEQUENCE [LARGE SCALE GENOMIC DNA]</scope>
    <source>
        <strain evidence="9">M6</strain>
    </source>
</reference>
<evidence type="ECO:0000259" key="7">
    <source>
        <dbReference type="Pfam" id="PF08281"/>
    </source>
</evidence>
<dbReference type="PANTHER" id="PTHR43133:SF58">
    <property type="entry name" value="ECF RNA POLYMERASE SIGMA FACTOR SIGD"/>
    <property type="match status" value="1"/>
</dbReference>
<dbReference type="SUPFAM" id="SSF88946">
    <property type="entry name" value="Sigma2 domain of RNA polymerase sigma factors"/>
    <property type="match status" value="1"/>
</dbReference>
<reference evidence="9" key="1">
    <citation type="journal article" date="2017" name="Biotechnol. Biofuels">
        <title>Evaluation of environmental bacterial communities as a factor affecting the growth of duckweed Lemna minor.</title>
        <authorList>
            <person name="Ishizawa H."/>
            <person name="Kuroda M."/>
            <person name="Morikawa M."/>
            <person name="Ike M."/>
        </authorList>
    </citation>
    <scope>NUCLEOTIDE SEQUENCE [LARGE SCALE GENOMIC DNA]</scope>
    <source>
        <strain evidence="9">M6</strain>
    </source>
</reference>
<keyword evidence="3" id="KW-0731">Sigma factor</keyword>
<dbReference type="GO" id="GO:0003677">
    <property type="term" value="F:DNA binding"/>
    <property type="evidence" value="ECO:0007669"/>
    <property type="project" value="UniProtKB-KW"/>
</dbReference>
<keyword evidence="5" id="KW-0804">Transcription</keyword>
<keyword evidence="8" id="KW-0614">Plasmid</keyword>
<feature type="domain" description="RNA polymerase sigma factor 70 region 4 type 2" evidence="7">
    <location>
        <begin position="120"/>
        <end position="172"/>
    </location>
</feature>
<dbReference type="RefSeq" id="WP_126424220.1">
    <property type="nucleotide sequence ID" value="NZ_AP018829.1"/>
</dbReference>
<dbReference type="CDD" id="cd06171">
    <property type="entry name" value="Sigma70_r4"/>
    <property type="match status" value="1"/>
</dbReference>
<dbReference type="InterPro" id="IPR039425">
    <property type="entry name" value="RNA_pol_sigma-70-like"/>
</dbReference>
<evidence type="ECO:0000259" key="6">
    <source>
        <dbReference type="Pfam" id="PF04542"/>
    </source>
</evidence>
<feature type="domain" description="RNA polymerase sigma-70 region 2" evidence="6">
    <location>
        <begin position="28"/>
        <end position="93"/>
    </location>
</feature>
<keyword evidence="4" id="KW-0238">DNA-binding</keyword>
<dbReference type="GO" id="GO:0006352">
    <property type="term" value="P:DNA-templated transcription initiation"/>
    <property type="evidence" value="ECO:0007669"/>
    <property type="project" value="InterPro"/>
</dbReference>
<geneLocation type="plasmid" evidence="9">
    <name>pasem-1 dna</name>
</geneLocation>
<evidence type="ECO:0000256" key="3">
    <source>
        <dbReference type="ARBA" id="ARBA00023082"/>
    </source>
</evidence>
<dbReference type="Gene3D" id="1.10.10.10">
    <property type="entry name" value="Winged helix-like DNA-binding domain superfamily/Winged helix DNA-binding domain"/>
    <property type="match status" value="1"/>
</dbReference>
<protein>
    <submittedName>
        <fullName evidence="8">Putative RNA polymerase sigma factor</fullName>
    </submittedName>
</protein>
<dbReference type="Proteomes" id="UP000278756">
    <property type="component" value="Plasmid pASEM-1"/>
</dbReference>
<gene>
    <name evidence="8" type="ORF">EM6_3239</name>
</gene>
<dbReference type="PANTHER" id="PTHR43133">
    <property type="entry name" value="RNA POLYMERASE ECF-TYPE SIGMA FACTO"/>
    <property type="match status" value="1"/>
</dbReference>
<dbReference type="InterPro" id="IPR036388">
    <property type="entry name" value="WH-like_DNA-bd_sf"/>
</dbReference>
<dbReference type="EMBL" id="AP018829">
    <property type="protein sequence ID" value="BBF82598.1"/>
    <property type="molecule type" value="Genomic_DNA"/>
</dbReference>
<dbReference type="InterPro" id="IPR014284">
    <property type="entry name" value="RNA_pol_sigma-70_dom"/>
</dbReference>
<keyword evidence="2" id="KW-0805">Transcription regulation</keyword>
<sequence>MSLSHPDLWQQQMRAAQRGDAEAYRALLTALRPWLSAYFRRRLQSPDTEDLTQITLVAVHEKRHTYDPTAPFMPWIAAVARHKLIDHVRKYGRYVHVELNELNEPVDEASLGLPATIARRDVQVLLSQLPVDQARVIRLHKVEELSLEDVSRLTGKSVAAVKVIVHRGLKKLRDSVGVPRKVYEDE</sequence>
<comment type="similarity">
    <text evidence="1">Belongs to the sigma-70 factor family. ECF subfamily.</text>
</comment>
<dbReference type="GO" id="GO:0016987">
    <property type="term" value="F:sigma factor activity"/>
    <property type="evidence" value="ECO:0007669"/>
    <property type="project" value="UniProtKB-KW"/>
</dbReference>
<evidence type="ECO:0000256" key="2">
    <source>
        <dbReference type="ARBA" id="ARBA00023015"/>
    </source>
</evidence>
<dbReference type="AlphaFoldDB" id="A0A3G9GD24"/>
<dbReference type="OrthoDB" id="7041663at2"/>
<dbReference type="InterPro" id="IPR013325">
    <property type="entry name" value="RNA_pol_sigma_r2"/>
</dbReference>
<accession>A0A3G9GD24</accession>
<dbReference type="Pfam" id="PF08281">
    <property type="entry name" value="Sigma70_r4_2"/>
    <property type="match status" value="1"/>
</dbReference>
<dbReference type="NCBIfam" id="TIGR02937">
    <property type="entry name" value="sigma70-ECF"/>
    <property type="match status" value="1"/>
</dbReference>
<evidence type="ECO:0000256" key="5">
    <source>
        <dbReference type="ARBA" id="ARBA00023163"/>
    </source>
</evidence>
<organism evidence="8 9">
    <name type="scientific">Asticcacaulis excentricus</name>
    <dbReference type="NCBI Taxonomy" id="78587"/>
    <lineage>
        <taxon>Bacteria</taxon>
        <taxon>Pseudomonadati</taxon>
        <taxon>Pseudomonadota</taxon>
        <taxon>Alphaproteobacteria</taxon>
        <taxon>Caulobacterales</taxon>
        <taxon>Caulobacteraceae</taxon>
        <taxon>Asticcacaulis</taxon>
    </lineage>
</organism>
<dbReference type="InterPro" id="IPR013249">
    <property type="entry name" value="RNA_pol_sigma70_r4_t2"/>
</dbReference>
<evidence type="ECO:0000313" key="9">
    <source>
        <dbReference type="Proteomes" id="UP000278756"/>
    </source>
</evidence>
<dbReference type="Pfam" id="PF04542">
    <property type="entry name" value="Sigma70_r2"/>
    <property type="match status" value="1"/>
</dbReference>
<dbReference type="SUPFAM" id="SSF88659">
    <property type="entry name" value="Sigma3 and sigma4 domains of RNA polymerase sigma factors"/>
    <property type="match status" value="1"/>
</dbReference>